<dbReference type="AlphaFoldDB" id="A0A2W3YQB8"/>
<evidence type="ECO:0000313" key="3">
    <source>
        <dbReference type="Proteomes" id="UP000249828"/>
    </source>
</evidence>
<dbReference type="RefSeq" id="WP_111248884.1">
    <property type="nucleotide sequence ID" value="NZ_PIEU01000124.1"/>
</dbReference>
<keyword evidence="1" id="KW-0175">Coiled coil</keyword>
<evidence type="ECO:0000256" key="1">
    <source>
        <dbReference type="SAM" id="Coils"/>
    </source>
</evidence>
<dbReference type="EMBL" id="PIEU01000124">
    <property type="protein sequence ID" value="PZL70136.1"/>
    <property type="molecule type" value="Genomic_DNA"/>
</dbReference>
<sequence length="167" mass="19329">MKKPINYLAQTGALEDLIWSIMNDAESEAHLDRYIESLQRDIKQTEDEQEADEINSEIEKSLEYKSNIRAVRYEKTYIALSIANKIAKKKQNDKYSCLFKHQLLSMAEMRDAKDAITDDSIREHVQNIYTRTVNNASIAISNFLGLEVESCMACLFEKNKIEKVNEK</sequence>
<keyword evidence="3" id="KW-1185">Reference proteome</keyword>
<name>A0A2W3YQB8_9ENTE</name>
<comment type="caution">
    <text evidence="2">The sequence shown here is derived from an EMBL/GenBank/DDBJ whole genome shotgun (WGS) entry which is preliminary data.</text>
</comment>
<protein>
    <submittedName>
        <fullName evidence="2">Uncharacterized protein</fullName>
    </submittedName>
</protein>
<proteinExistence type="predicted"/>
<organism evidence="2 3">
    <name type="scientific">Enterococcus plantarum</name>
    <dbReference type="NCBI Taxonomy" id="1077675"/>
    <lineage>
        <taxon>Bacteria</taxon>
        <taxon>Bacillati</taxon>
        <taxon>Bacillota</taxon>
        <taxon>Bacilli</taxon>
        <taxon>Lactobacillales</taxon>
        <taxon>Enterococcaceae</taxon>
        <taxon>Enterococcus</taxon>
    </lineage>
</organism>
<evidence type="ECO:0000313" key="2">
    <source>
        <dbReference type="EMBL" id="PZL70136.1"/>
    </source>
</evidence>
<accession>A0A2W3YQB8</accession>
<gene>
    <name evidence="2" type="ORF">CI088_15925</name>
</gene>
<dbReference type="Proteomes" id="UP000249828">
    <property type="component" value="Unassembled WGS sequence"/>
</dbReference>
<reference evidence="2 3" key="1">
    <citation type="submission" date="2017-11" db="EMBL/GenBank/DDBJ databases">
        <title>Draft genome sequence of Enterococcus plantarum TRW2 strain isolated from lettuce.</title>
        <authorList>
            <person name="Kim E.B."/>
            <person name="Marco M.L."/>
            <person name="Williams T.R."/>
            <person name="You I.H."/>
        </authorList>
    </citation>
    <scope>NUCLEOTIDE SEQUENCE [LARGE SCALE GENOMIC DNA]</scope>
    <source>
        <strain evidence="2 3">TRW2</strain>
    </source>
</reference>
<feature type="coiled-coil region" evidence="1">
    <location>
        <begin position="28"/>
        <end position="55"/>
    </location>
</feature>